<dbReference type="SUPFAM" id="SSF52047">
    <property type="entry name" value="RNI-like"/>
    <property type="match status" value="1"/>
</dbReference>
<evidence type="ECO:0000313" key="1">
    <source>
        <dbReference type="EMBL" id="EAU82640.1"/>
    </source>
</evidence>
<dbReference type="Proteomes" id="UP000001861">
    <property type="component" value="Unassembled WGS sequence"/>
</dbReference>
<dbReference type="AlphaFoldDB" id="A8P6R0"/>
<accession>A8P6R0</accession>
<sequence>MNATASQRRAQHQLIGSRIAALEEEIRLLKSRQNELAEISQLPPEILGQIFVCYRLSCGPRSERYHYHKHESLDWTKVTHVSRNWRAVALACPQLWSIIDAADRRWASVMLDRSNPFPISFTWNRSLCEWHASLEKDIANKVLSQSHRLECLEIDNTLTVFNTLVTQLTAPTPVLRRLKLRTRATDFDKEHDIPLPTGFLGNNASQLRHLELTSFVVPWHAISFKNLRTLKLSRSTSTSPFHPEPEPFFKAIAEMEDLRCLHLFDAGLPIAPLPTKRIISLHRLETFTLKGSQRECENVLKHLAIPASATLDIWCHTTADDRLSSVSDLVSAATSSWLSSPLSNSVAPSPVKSLAFDRYERAKIYLQAVVNFKNPGLGIYIKDCRDDTAPWTSDLVSALPSDKIEMLGLSTSMPEMTLAVLSQLPRLHTVCIDSAATKFCRYIAADPAIQGQKPREPFEKAPVATGATAEKLPPTPLTRFLSLTTLICSRVDFRRDISVADFEKLLMLRSEKGRPLRSLRLEGCLGLRRPEVDRLAKVVDHVEGTGNHYYDSDS</sequence>
<dbReference type="Gene3D" id="1.20.1280.50">
    <property type="match status" value="1"/>
</dbReference>
<dbReference type="InParanoid" id="A8P6R0"/>
<protein>
    <submittedName>
        <fullName evidence="1">Uncharacterized protein</fullName>
    </submittedName>
</protein>
<dbReference type="EMBL" id="AACS02000005">
    <property type="protein sequence ID" value="EAU82640.1"/>
    <property type="molecule type" value="Genomic_DNA"/>
</dbReference>
<dbReference type="KEGG" id="cci:CC1G_07922"/>
<organism evidence="1 2">
    <name type="scientific">Coprinopsis cinerea (strain Okayama-7 / 130 / ATCC MYA-4618 / FGSC 9003)</name>
    <name type="common">Inky cap fungus</name>
    <name type="synonym">Hormographiella aspergillata</name>
    <dbReference type="NCBI Taxonomy" id="240176"/>
    <lineage>
        <taxon>Eukaryota</taxon>
        <taxon>Fungi</taxon>
        <taxon>Dikarya</taxon>
        <taxon>Basidiomycota</taxon>
        <taxon>Agaricomycotina</taxon>
        <taxon>Agaricomycetes</taxon>
        <taxon>Agaricomycetidae</taxon>
        <taxon>Agaricales</taxon>
        <taxon>Agaricineae</taxon>
        <taxon>Psathyrellaceae</taxon>
        <taxon>Coprinopsis</taxon>
    </lineage>
</organism>
<dbReference type="OrthoDB" id="3172239at2759"/>
<dbReference type="GeneID" id="6015817"/>
<dbReference type="VEuPathDB" id="FungiDB:CC1G_07922"/>
<name>A8P6R0_COPC7</name>
<evidence type="ECO:0000313" key="2">
    <source>
        <dbReference type="Proteomes" id="UP000001861"/>
    </source>
</evidence>
<dbReference type="RefSeq" id="XP_001839207.1">
    <property type="nucleotide sequence ID" value="XM_001839155.1"/>
</dbReference>
<gene>
    <name evidence="1" type="ORF">CC1G_07922</name>
</gene>
<keyword evidence="2" id="KW-1185">Reference proteome</keyword>
<comment type="caution">
    <text evidence="1">The sequence shown here is derived from an EMBL/GenBank/DDBJ whole genome shotgun (WGS) entry which is preliminary data.</text>
</comment>
<proteinExistence type="predicted"/>
<dbReference type="OMA" id="ANTSHKC"/>
<reference evidence="1 2" key="1">
    <citation type="journal article" date="2010" name="Proc. Natl. Acad. Sci. U.S.A.">
        <title>Insights into evolution of multicellular fungi from the assembled chromosomes of the mushroom Coprinopsis cinerea (Coprinus cinereus).</title>
        <authorList>
            <person name="Stajich J.E."/>
            <person name="Wilke S.K."/>
            <person name="Ahren D."/>
            <person name="Au C.H."/>
            <person name="Birren B.W."/>
            <person name="Borodovsky M."/>
            <person name="Burns C."/>
            <person name="Canback B."/>
            <person name="Casselton L.A."/>
            <person name="Cheng C.K."/>
            <person name="Deng J."/>
            <person name="Dietrich F.S."/>
            <person name="Fargo D.C."/>
            <person name="Farman M.L."/>
            <person name="Gathman A.C."/>
            <person name="Goldberg J."/>
            <person name="Guigo R."/>
            <person name="Hoegger P.J."/>
            <person name="Hooker J.B."/>
            <person name="Huggins A."/>
            <person name="James T.Y."/>
            <person name="Kamada T."/>
            <person name="Kilaru S."/>
            <person name="Kodira C."/>
            <person name="Kues U."/>
            <person name="Kupfer D."/>
            <person name="Kwan H.S."/>
            <person name="Lomsadze A."/>
            <person name="Li W."/>
            <person name="Lilly W.W."/>
            <person name="Ma L.J."/>
            <person name="Mackey A.J."/>
            <person name="Manning G."/>
            <person name="Martin F."/>
            <person name="Muraguchi H."/>
            <person name="Natvig D.O."/>
            <person name="Palmerini H."/>
            <person name="Ramesh M.A."/>
            <person name="Rehmeyer C.J."/>
            <person name="Roe B.A."/>
            <person name="Shenoy N."/>
            <person name="Stanke M."/>
            <person name="Ter-Hovhannisyan V."/>
            <person name="Tunlid A."/>
            <person name="Velagapudi R."/>
            <person name="Vision T.J."/>
            <person name="Zeng Q."/>
            <person name="Zolan M.E."/>
            <person name="Pukkila P.J."/>
        </authorList>
    </citation>
    <scope>NUCLEOTIDE SEQUENCE [LARGE SCALE GENOMIC DNA]</scope>
    <source>
        <strain evidence="2">Okayama-7 / 130 / ATCC MYA-4618 / FGSC 9003</strain>
    </source>
</reference>